<dbReference type="PANTHER" id="PTHR45138:SF9">
    <property type="entry name" value="DIGUANYLATE CYCLASE DGCM-RELATED"/>
    <property type="match status" value="1"/>
</dbReference>
<gene>
    <name evidence="2" type="ORF">GNF83_21090</name>
</gene>
<dbReference type="AlphaFoldDB" id="A0AAW9KNM9"/>
<dbReference type="InterPro" id="IPR043128">
    <property type="entry name" value="Rev_trsase/Diguanyl_cyclase"/>
</dbReference>
<dbReference type="InterPro" id="IPR000160">
    <property type="entry name" value="GGDEF_dom"/>
</dbReference>
<protein>
    <submittedName>
        <fullName evidence="2">Diguanylate cyclase</fullName>
    </submittedName>
</protein>
<dbReference type="GO" id="GO:0043709">
    <property type="term" value="P:cell adhesion involved in single-species biofilm formation"/>
    <property type="evidence" value="ECO:0007669"/>
    <property type="project" value="TreeGrafter"/>
</dbReference>
<accession>A0AAW9KNM9</accession>
<reference evidence="2" key="1">
    <citation type="submission" date="2019-11" db="EMBL/GenBank/DDBJ databases">
        <title>Characterization of Clostridium perfringens isolates from swine manure treated agricultural soils.</title>
        <authorList>
            <person name="Wushke S.T."/>
        </authorList>
    </citation>
    <scope>NUCLEOTIDE SEQUENCE</scope>
    <source>
        <strain evidence="2">X62</strain>
    </source>
</reference>
<dbReference type="SUPFAM" id="SSF55073">
    <property type="entry name" value="Nucleotide cyclase"/>
    <property type="match status" value="1"/>
</dbReference>
<proteinExistence type="predicted"/>
<dbReference type="EMBL" id="WNUR01001394">
    <property type="protein sequence ID" value="MDZ7543613.1"/>
    <property type="molecule type" value="Genomic_DNA"/>
</dbReference>
<dbReference type="NCBIfam" id="TIGR00254">
    <property type="entry name" value="GGDEF"/>
    <property type="match status" value="1"/>
</dbReference>
<name>A0AAW9KNM9_CLOPF</name>
<feature type="domain" description="GGDEF" evidence="1">
    <location>
        <begin position="1"/>
        <end position="51"/>
    </location>
</feature>
<dbReference type="InterPro" id="IPR029787">
    <property type="entry name" value="Nucleotide_cyclase"/>
</dbReference>
<dbReference type="Proteomes" id="UP001288944">
    <property type="component" value="Unassembled WGS sequence"/>
</dbReference>
<dbReference type="GO" id="GO:0005886">
    <property type="term" value="C:plasma membrane"/>
    <property type="evidence" value="ECO:0007669"/>
    <property type="project" value="TreeGrafter"/>
</dbReference>
<dbReference type="PROSITE" id="PS50887">
    <property type="entry name" value="GGDEF"/>
    <property type="match status" value="1"/>
</dbReference>
<evidence type="ECO:0000259" key="1">
    <source>
        <dbReference type="PROSITE" id="PS50887"/>
    </source>
</evidence>
<sequence>KEGIVRNVTASFGVGFYPYDGETLEEVINCADKYLYKAKHAGKNKVMSSHFFR</sequence>
<comment type="caution">
    <text evidence="2">The sequence shown here is derived from an EMBL/GenBank/DDBJ whole genome shotgun (WGS) entry which is preliminary data.</text>
</comment>
<dbReference type="GO" id="GO:0052621">
    <property type="term" value="F:diguanylate cyclase activity"/>
    <property type="evidence" value="ECO:0007669"/>
    <property type="project" value="TreeGrafter"/>
</dbReference>
<dbReference type="InterPro" id="IPR050469">
    <property type="entry name" value="Diguanylate_Cyclase"/>
</dbReference>
<evidence type="ECO:0000313" key="2">
    <source>
        <dbReference type="EMBL" id="MDZ7543613.1"/>
    </source>
</evidence>
<dbReference type="Gene3D" id="3.30.70.270">
    <property type="match status" value="1"/>
</dbReference>
<dbReference type="Pfam" id="PF00990">
    <property type="entry name" value="GGDEF"/>
    <property type="match status" value="1"/>
</dbReference>
<dbReference type="GO" id="GO:1902201">
    <property type="term" value="P:negative regulation of bacterial-type flagellum-dependent cell motility"/>
    <property type="evidence" value="ECO:0007669"/>
    <property type="project" value="TreeGrafter"/>
</dbReference>
<organism evidence="2 3">
    <name type="scientific">Clostridium perfringens</name>
    <dbReference type="NCBI Taxonomy" id="1502"/>
    <lineage>
        <taxon>Bacteria</taxon>
        <taxon>Bacillati</taxon>
        <taxon>Bacillota</taxon>
        <taxon>Clostridia</taxon>
        <taxon>Eubacteriales</taxon>
        <taxon>Clostridiaceae</taxon>
        <taxon>Clostridium</taxon>
    </lineage>
</organism>
<dbReference type="PANTHER" id="PTHR45138">
    <property type="entry name" value="REGULATORY COMPONENTS OF SENSORY TRANSDUCTION SYSTEM"/>
    <property type="match status" value="1"/>
</dbReference>
<evidence type="ECO:0000313" key="3">
    <source>
        <dbReference type="Proteomes" id="UP001288944"/>
    </source>
</evidence>
<feature type="non-terminal residue" evidence="2">
    <location>
        <position position="1"/>
    </location>
</feature>